<accession>A0ABW5CKI9</accession>
<evidence type="ECO:0000259" key="8">
    <source>
        <dbReference type="PROSITE" id="PS50928"/>
    </source>
</evidence>
<proteinExistence type="inferred from homology"/>
<reference evidence="10" key="1">
    <citation type="journal article" date="2019" name="Int. J. Syst. Evol. Microbiol.">
        <title>The Global Catalogue of Microorganisms (GCM) 10K type strain sequencing project: providing services to taxonomists for standard genome sequencing and annotation.</title>
        <authorList>
            <consortium name="The Broad Institute Genomics Platform"/>
            <consortium name="The Broad Institute Genome Sequencing Center for Infectious Disease"/>
            <person name="Wu L."/>
            <person name="Ma J."/>
        </authorList>
    </citation>
    <scope>NUCLEOTIDE SEQUENCE [LARGE SCALE GENOMIC DNA]</scope>
    <source>
        <strain evidence="10">ZS-35-S2</strain>
    </source>
</reference>
<keyword evidence="5 7" id="KW-1133">Transmembrane helix</keyword>
<evidence type="ECO:0000313" key="9">
    <source>
        <dbReference type="EMBL" id="MFD2236588.1"/>
    </source>
</evidence>
<evidence type="ECO:0000256" key="1">
    <source>
        <dbReference type="ARBA" id="ARBA00004651"/>
    </source>
</evidence>
<dbReference type="PANTHER" id="PTHR30151">
    <property type="entry name" value="ALKANE SULFONATE ABC TRANSPORTER-RELATED, MEMBRANE SUBUNIT"/>
    <property type="match status" value="1"/>
</dbReference>
<gene>
    <name evidence="9" type="ORF">ACFSKQ_03795</name>
</gene>
<protein>
    <submittedName>
        <fullName evidence="9">ABC transporter permease</fullName>
    </submittedName>
</protein>
<dbReference type="PROSITE" id="PS50928">
    <property type="entry name" value="ABC_TM1"/>
    <property type="match status" value="1"/>
</dbReference>
<dbReference type="RefSeq" id="WP_209737771.1">
    <property type="nucleotide sequence ID" value="NZ_CP072611.1"/>
</dbReference>
<dbReference type="SUPFAM" id="SSF161098">
    <property type="entry name" value="MetI-like"/>
    <property type="match status" value="1"/>
</dbReference>
<evidence type="ECO:0000256" key="7">
    <source>
        <dbReference type="RuleBase" id="RU363032"/>
    </source>
</evidence>
<dbReference type="CDD" id="cd06261">
    <property type="entry name" value="TM_PBP2"/>
    <property type="match status" value="1"/>
</dbReference>
<dbReference type="Gene3D" id="1.10.3720.10">
    <property type="entry name" value="MetI-like"/>
    <property type="match status" value="1"/>
</dbReference>
<feature type="transmembrane region" description="Helical" evidence="7">
    <location>
        <begin position="171"/>
        <end position="197"/>
    </location>
</feature>
<evidence type="ECO:0000256" key="4">
    <source>
        <dbReference type="ARBA" id="ARBA00022692"/>
    </source>
</evidence>
<dbReference type="PANTHER" id="PTHR30151:SF0">
    <property type="entry name" value="ABC TRANSPORTER PERMEASE PROTEIN MJ0413-RELATED"/>
    <property type="match status" value="1"/>
</dbReference>
<dbReference type="Proteomes" id="UP001597371">
    <property type="component" value="Unassembled WGS sequence"/>
</dbReference>
<dbReference type="Pfam" id="PF00528">
    <property type="entry name" value="BPD_transp_1"/>
    <property type="match status" value="1"/>
</dbReference>
<keyword evidence="4 7" id="KW-0812">Transmembrane</keyword>
<feature type="domain" description="ABC transmembrane type-1" evidence="8">
    <location>
        <begin position="74"/>
        <end position="262"/>
    </location>
</feature>
<comment type="caution">
    <text evidence="9">The sequence shown here is derived from an EMBL/GenBank/DDBJ whole genome shotgun (WGS) entry which is preliminary data.</text>
</comment>
<keyword evidence="6 7" id="KW-0472">Membrane</keyword>
<feature type="transmembrane region" description="Helical" evidence="7">
    <location>
        <begin position="86"/>
        <end position="107"/>
    </location>
</feature>
<dbReference type="InterPro" id="IPR000515">
    <property type="entry name" value="MetI-like"/>
</dbReference>
<feature type="transmembrane region" description="Helical" evidence="7">
    <location>
        <begin position="144"/>
        <end position="165"/>
    </location>
</feature>
<name>A0ABW5CKI9_9HYPH</name>
<feature type="transmembrane region" description="Helical" evidence="7">
    <location>
        <begin position="209"/>
        <end position="228"/>
    </location>
</feature>
<keyword evidence="2 7" id="KW-0813">Transport</keyword>
<sequence>MSEDAAPLPRAGARDGAGRLRGMALARRFAVPTLSVLAGLLVWQLASMTTTPLFLPSPLRTLEALVALWRSGTLVDSVLASARRIFIGWAAGVAVGVVLGLLMGTFRPVRQAFEPYIEFFRFVPPTAFVTLAVIWLGPGDASKIALIFYATVFIVTLNTMAGTMATSPLRIHAAASLGAGPLTILTSVIVPSAVPYIVTGTRIAMGNSFLTIVVAEIVAAQVGLGALIWNARNYARTDWVFGGIIVLGLLGFAFDRLLRLVAVRALKRYQLNL</sequence>
<evidence type="ECO:0000313" key="10">
    <source>
        <dbReference type="Proteomes" id="UP001597371"/>
    </source>
</evidence>
<evidence type="ECO:0000256" key="3">
    <source>
        <dbReference type="ARBA" id="ARBA00022475"/>
    </source>
</evidence>
<comment type="similarity">
    <text evidence="7">Belongs to the binding-protein-dependent transport system permease family.</text>
</comment>
<organism evidence="9 10">
    <name type="scientific">Aureimonas populi</name>
    <dbReference type="NCBI Taxonomy" id="1701758"/>
    <lineage>
        <taxon>Bacteria</taxon>
        <taxon>Pseudomonadati</taxon>
        <taxon>Pseudomonadota</taxon>
        <taxon>Alphaproteobacteria</taxon>
        <taxon>Hyphomicrobiales</taxon>
        <taxon>Aurantimonadaceae</taxon>
        <taxon>Aureimonas</taxon>
    </lineage>
</organism>
<comment type="subcellular location">
    <subcellularLocation>
        <location evidence="1 7">Cell membrane</location>
        <topology evidence="1 7">Multi-pass membrane protein</topology>
    </subcellularLocation>
</comment>
<evidence type="ECO:0000256" key="5">
    <source>
        <dbReference type="ARBA" id="ARBA00022989"/>
    </source>
</evidence>
<feature type="transmembrane region" description="Helical" evidence="7">
    <location>
        <begin position="240"/>
        <end position="258"/>
    </location>
</feature>
<evidence type="ECO:0000256" key="2">
    <source>
        <dbReference type="ARBA" id="ARBA00022448"/>
    </source>
</evidence>
<feature type="transmembrane region" description="Helical" evidence="7">
    <location>
        <begin position="119"/>
        <end position="137"/>
    </location>
</feature>
<dbReference type="EMBL" id="JBHUIJ010000004">
    <property type="protein sequence ID" value="MFD2236588.1"/>
    <property type="molecule type" value="Genomic_DNA"/>
</dbReference>
<keyword evidence="10" id="KW-1185">Reference proteome</keyword>
<keyword evidence="3" id="KW-1003">Cell membrane</keyword>
<evidence type="ECO:0000256" key="6">
    <source>
        <dbReference type="ARBA" id="ARBA00023136"/>
    </source>
</evidence>
<dbReference type="InterPro" id="IPR035906">
    <property type="entry name" value="MetI-like_sf"/>
</dbReference>